<evidence type="ECO:0000259" key="6">
    <source>
        <dbReference type="Pfam" id="PF20703"/>
    </source>
</evidence>
<dbReference type="PROSITE" id="PS00678">
    <property type="entry name" value="WD_REPEATS_1"/>
    <property type="match status" value="4"/>
</dbReference>
<dbReference type="PROSITE" id="PS50082">
    <property type="entry name" value="WD_REPEATS_2"/>
    <property type="match status" value="13"/>
</dbReference>
<feature type="coiled-coil region" evidence="4">
    <location>
        <begin position="743"/>
        <end position="773"/>
    </location>
</feature>
<evidence type="ECO:0000256" key="1">
    <source>
        <dbReference type="ARBA" id="ARBA00022574"/>
    </source>
</evidence>
<dbReference type="GO" id="GO:0006508">
    <property type="term" value="P:proteolysis"/>
    <property type="evidence" value="ECO:0007669"/>
    <property type="project" value="InterPro"/>
</dbReference>
<dbReference type="CDD" id="cd00200">
    <property type="entry name" value="WD40"/>
    <property type="match status" value="2"/>
</dbReference>
<dbReference type="InterPro" id="IPR050505">
    <property type="entry name" value="WDR55/POC1"/>
</dbReference>
<dbReference type="SUPFAM" id="SSF50978">
    <property type="entry name" value="WD40 repeat-like"/>
    <property type="match status" value="2"/>
</dbReference>
<dbReference type="Pfam" id="PF00656">
    <property type="entry name" value="Peptidase_C14"/>
    <property type="match status" value="1"/>
</dbReference>
<accession>A0AAP5IGE4</accession>
<evidence type="ECO:0000256" key="3">
    <source>
        <dbReference type="PROSITE-ProRule" id="PRU00221"/>
    </source>
</evidence>
<dbReference type="InterPro" id="IPR015943">
    <property type="entry name" value="WD40/YVTN_repeat-like_dom_sf"/>
</dbReference>
<name>A0AAP5IGE4_9CYAN</name>
<feature type="repeat" description="WD" evidence="3">
    <location>
        <begin position="964"/>
        <end position="1001"/>
    </location>
</feature>
<feature type="repeat" description="WD" evidence="3">
    <location>
        <begin position="882"/>
        <end position="923"/>
    </location>
</feature>
<feature type="repeat" description="WD" evidence="3">
    <location>
        <begin position="1007"/>
        <end position="1048"/>
    </location>
</feature>
<keyword evidence="4" id="KW-0175">Coiled coil</keyword>
<dbReference type="Pfam" id="PF00400">
    <property type="entry name" value="WD40"/>
    <property type="match status" value="14"/>
</dbReference>
<feature type="repeat" description="WD" evidence="3">
    <location>
        <begin position="1048"/>
        <end position="1089"/>
    </location>
</feature>
<dbReference type="SMART" id="SM00320">
    <property type="entry name" value="WD40"/>
    <property type="match status" value="14"/>
</dbReference>
<feature type="repeat" description="WD" evidence="3">
    <location>
        <begin position="1089"/>
        <end position="1122"/>
    </location>
</feature>
<dbReference type="Gene3D" id="2.130.10.10">
    <property type="entry name" value="YVTN repeat-like/Quinoprotein amine dehydrogenase"/>
    <property type="match status" value="6"/>
</dbReference>
<dbReference type="PRINTS" id="PR00320">
    <property type="entry name" value="GPROTEINBRPT"/>
</dbReference>
<feature type="domain" description="Novel STAND NTPase 1" evidence="6">
    <location>
        <begin position="303"/>
        <end position="706"/>
    </location>
</feature>
<dbReference type="Proteomes" id="UP000667802">
    <property type="component" value="Unassembled WGS sequence"/>
</dbReference>
<dbReference type="InterPro" id="IPR011600">
    <property type="entry name" value="Pept_C14_caspase"/>
</dbReference>
<comment type="caution">
    <text evidence="7">The sequence shown here is derived from an EMBL/GenBank/DDBJ whole genome shotgun (WGS) entry which is preliminary data.</text>
</comment>
<feature type="repeat" description="WD" evidence="3">
    <location>
        <begin position="923"/>
        <end position="955"/>
    </location>
</feature>
<dbReference type="InterPro" id="IPR020472">
    <property type="entry name" value="WD40_PAC1"/>
</dbReference>
<dbReference type="RefSeq" id="WP_208344531.1">
    <property type="nucleotide sequence ID" value="NZ_CAWQFN010000511.1"/>
</dbReference>
<dbReference type="InterPro" id="IPR049052">
    <property type="entry name" value="nSTAND1"/>
</dbReference>
<feature type="repeat" description="WD" evidence="3">
    <location>
        <begin position="1380"/>
        <end position="1420"/>
    </location>
</feature>
<gene>
    <name evidence="7" type="ORF">G7B40_035065</name>
</gene>
<keyword evidence="1 3" id="KW-0853">WD repeat</keyword>
<keyword evidence="8" id="KW-1185">Reference proteome</keyword>
<evidence type="ECO:0000256" key="2">
    <source>
        <dbReference type="ARBA" id="ARBA00022737"/>
    </source>
</evidence>
<protein>
    <submittedName>
        <fullName evidence="7">Caspase family protein</fullName>
    </submittedName>
</protein>
<sequence>MPKSKYEFQRNLAVIIGINNYSNGIPRLETAVSDAIEIARILKQDHNYDVRLLKDASLEELVQLLAALQMQTIPLDQETVSVSKNHRVLFYFAGHGIVLDALESADGPAGYLIPYNAHAGNVSTYLLMQELHNALVSLPCRHLLTILDCCFAGAFRWSSIKRDILPSQTVYKERYERFISDQAWQVITSAAHDQKALDFLACRGTVGQHSPFAAALLRALRGGADTNPPAKNGKPAGDGVITATELYSYLRDELETTTEKFYKRQTPGLFQLSKHDKGEYIFLVPGHELNLPPAPPLNQENNPYRGLKPFDKAHSHLFFGRQEVVKDLSAFVKQHQLTVVLGASGTGKSSLVKAGLIPNLENDMENQWQVLEPIRPGEFPMTALARASLQMSLGATPENTALINATSQDLRHEINRFAQDVATWSKAHPQMKLLLVVDQFEELVTMCRSEQERLQFLEALKAALTSNLYIVLTLRSDFEPQFFDSAFPSQWKDARFLLKPMTQDELREVIEKPAAEKVLYFEPPDLIDRLINEVVQMPGVLPLLSFTLSELYLKYLERRGDDRALTESDYLELGGVAGSLTQRATQEYKKLVKLNPAYEHTVRQVMLRMITVEGVELARRRVPKSELVYERAEENNRVKTVIEGFSTARLLVEGKEIGDEAYVEPAHDALVRGWDKLQQWKNAQQESIVLRQRLTPAANDWQNQAHNLDYLWSSDPRLPVLEKVLKSAIDENWLNKLETEFVKQSIQKRHDELEETKERLRISEERRVEAEKQNAIALSRGSEAFLSSNQQLEALVAGVKAGRKLQKLLVENAISQESFFIKQTVLDLQRVIYSIRERNRLEGHSGPVQSVSYSHDGSIIATASWDNTVKLWSKEGRELRTFKGHKDGVLSISFSPDGKTIASTGWDNTIILWNLEGEELTTLSGHTNQIWSVSFSPDGKTIASGSMDETVKLWSKDGQELKTLKGHNSTVRSVIFSPNGPNGTILASGSFDGTIKLWNFDGTLNKTLTHGGTVYGISFSPDGKLIASASSDKTIKIWSLNGEKRATLKGHDNEVTSVSFSPQGRIVVSGSSDNTLKLWSLNGQEIATLKGHTAEVTSVSFHPDGNTITSASEDSTVKLWSLHQQKLPILSENGQEITRVSFSPDGKTIASNVKNTVKLWKLNSLERKTLSGHSYGIASLSFSPDGKLIASGSFDHTVKLWSQNGQEVKTLFGHTGAVRSVCFSPNNHFIVTGSDDKTVKLWSSIDGQEIATFTGHTGGIWSVSFSPDGKIIVSGSDGSDKTIKLWSVDDQEIRRTLEGHSNTVNKVSFSPNGKIIASASSDNTVKLWSSIDGQEIRTLRGHSYQVFDVSFTSDSQMIASADWDGTIKLWNLEGQLLTTMERQSNKITSLSFSPDNQILAAATDKGIILWNLNLDKLVEFGCKWLHDYLMNNPNAKEDRNLCITHNHTNIE</sequence>
<dbReference type="InterPro" id="IPR019775">
    <property type="entry name" value="WD40_repeat_CS"/>
</dbReference>
<dbReference type="InterPro" id="IPR027417">
    <property type="entry name" value="P-loop_NTPase"/>
</dbReference>
<dbReference type="EMBL" id="JAALHA020000027">
    <property type="protein sequence ID" value="MDR9899742.1"/>
    <property type="molecule type" value="Genomic_DNA"/>
</dbReference>
<organism evidence="7 8">
    <name type="scientific">Aetokthonos hydrillicola Thurmond2011</name>
    <dbReference type="NCBI Taxonomy" id="2712845"/>
    <lineage>
        <taxon>Bacteria</taxon>
        <taxon>Bacillati</taxon>
        <taxon>Cyanobacteriota</taxon>
        <taxon>Cyanophyceae</taxon>
        <taxon>Nostocales</taxon>
        <taxon>Hapalosiphonaceae</taxon>
        <taxon>Aetokthonos</taxon>
    </lineage>
</organism>
<reference evidence="8" key="1">
    <citation type="journal article" date="2021" name="Science">
        <title>Hunting the eagle killer: A cyanobacterial neurotoxin causes vacuolar myelinopathy.</title>
        <authorList>
            <person name="Breinlinger S."/>
            <person name="Phillips T.J."/>
            <person name="Haram B.N."/>
            <person name="Mares J."/>
            <person name="Martinez Yerena J.A."/>
            <person name="Hrouzek P."/>
            <person name="Sobotka R."/>
            <person name="Henderson W.M."/>
            <person name="Schmieder P."/>
            <person name="Williams S.M."/>
            <person name="Lauderdale J.D."/>
            <person name="Wilde H.D."/>
            <person name="Gerrin W."/>
            <person name="Kust A."/>
            <person name="Washington J.W."/>
            <person name="Wagner C."/>
            <person name="Geier B."/>
            <person name="Liebeke M."/>
            <person name="Enke H."/>
            <person name="Niedermeyer T.H.J."/>
            <person name="Wilde S.B."/>
        </authorList>
    </citation>
    <scope>NUCLEOTIDE SEQUENCE [LARGE SCALE GENOMIC DNA]</scope>
    <source>
        <strain evidence="8">Thurmond2011</strain>
    </source>
</reference>
<dbReference type="PANTHER" id="PTHR44019:SF8">
    <property type="entry name" value="POC1 CENTRIOLAR PROTEIN HOMOLOG"/>
    <property type="match status" value="1"/>
</dbReference>
<evidence type="ECO:0000313" key="7">
    <source>
        <dbReference type="EMBL" id="MDR9899742.1"/>
    </source>
</evidence>
<feature type="repeat" description="WD" evidence="3">
    <location>
        <begin position="841"/>
        <end position="873"/>
    </location>
</feature>
<feature type="repeat" description="WD" evidence="3">
    <location>
        <begin position="1339"/>
        <end position="1373"/>
    </location>
</feature>
<dbReference type="SUPFAM" id="SSF52129">
    <property type="entry name" value="Caspase-like"/>
    <property type="match status" value="1"/>
</dbReference>
<evidence type="ECO:0000256" key="4">
    <source>
        <dbReference type="SAM" id="Coils"/>
    </source>
</evidence>
<feature type="repeat" description="WD" evidence="3">
    <location>
        <begin position="1297"/>
        <end position="1338"/>
    </location>
</feature>
<feature type="domain" description="Peptidase C14 caspase" evidence="5">
    <location>
        <begin position="10"/>
        <end position="271"/>
    </location>
</feature>
<feature type="repeat" description="WD" evidence="3">
    <location>
        <begin position="1211"/>
        <end position="1252"/>
    </location>
</feature>
<evidence type="ECO:0000259" key="5">
    <source>
        <dbReference type="Pfam" id="PF00656"/>
    </source>
</evidence>
<feature type="repeat" description="WD" evidence="3">
    <location>
        <begin position="1253"/>
        <end position="1296"/>
    </location>
</feature>
<keyword evidence="2" id="KW-0677">Repeat</keyword>
<dbReference type="SUPFAM" id="SSF52540">
    <property type="entry name" value="P-loop containing nucleoside triphosphate hydrolases"/>
    <property type="match status" value="1"/>
</dbReference>
<evidence type="ECO:0000313" key="8">
    <source>
        <dbReference type="Proteomes" id="UP000667802"/>
    </source>
</evidence>
<dbReference type="InterPro" id="IPR001680">
    <property type="entry name" value="WD40_rpt"/>
</dbReference>
<dbReference type="Pfam" id="PF20703">
    <property type="entry name" value="nSTAND1"/>
    <property type="match status" value="1"/>
</dbReference>
<proteinExistence type="predicted"/>
<dbReference type="InterPro" id="IPR029030">
    <property type="entry name" value="Caspase-like_dom_sf"/>
</dbReference>
<dbReference type="GO" id="GO:0004197">
    <property type="term" value="F:cysteine-type endopeptidase activity"/>
    <property type="evidence" value="ECO:0007669"/>
    <property type="project" value="InterPro"/>
</dbReference>
<feature type="repeat" description="WD" evidence="3">
    <location>
        <begin position="1170"/>
        <end position="1202"/>
    </location>
</feature>
<dbReference type="Gene3D" id="3.40.50.300">
    <property type="entry name" value="P-loop containing nucleotide triphosphate hydrolases"/>
    <property type="match status" value="1"/>
</dbReference>
<dbReference type="PANTHER" id="PTHR44019">
    <property type="entry name" value="WD REPEAT-CONTAINING PROTEIN 55"/>
    <property type="match status" value="1"/>
</dbReference>
<dbReference type="PROSITE" id="PS50294">
    <property type="entry name" value="WD_REPEATS_REGION"/>
    <property type="match status" value="11"/>
</dbReference>
<dbReference type="Gene3D" id="3.40.50.1460">
    <property type="match status" value="1"/>
</dbReference>
<dbReference type="InterPro" id="IPR036322">
    <property type="entry name" value="WD40_repeat_dom_sf"/>
</dbReference>